<evidence type="ECO:0000256" key="4">
    <source>
        <dbReference type="ARBA" id="ARBA00022679"/>
    </source>
</evidence>
<dbReference type="PANTHER" id="PTHR33908">
    <property type="entry name" value="MANNOSYLTRANSFERASE YKCB-RELATED"/>
    <property type="match status" value="1"/>
</dbReference>
<evidence type="ECO:0000256" key="1">
    <source>
        <dbReference type="ARBA" id="ARBA00004651"/>
    </source>
</evidence>
<sequence length="449" mass="51991">MGGVIALFLYSFYPEFLAHGKLVNTDVPAALGFVLVLYLYWRFIRSLSFRNAILLGVGMGVGVLLKQSVLLPIAVILLVSSFSVLVKFMWRSVSEFFKEAGLTCFSLLVALIVIYGMYAFASLNYPREDLMLHVNVFMDEWNVTLPDIIWSGLDSTFWRPLGLFVVGVFREIRRSESYGLRYFMGSYSNDGWWYFFPVLYFYKSPAVFHFLTGFGLWGLVHKYKYKFMKHPQEKFVPFFIIALTIIWYTFIAMSSTLNIGFRHLLPVIPLVMILIAVGLRDLIYTQKKIVKSIFAVLAILTVWVAVFEFPYYLSYYNVFSGGTKNGYTISQDSDYFWDQEYKRLGEWIASNNIDHMYVDCGASKERILSYYGKDSIVMFPGSSTWAHSGLIEPITNLPKGEFLAICATTLYEAYFIWETDTWVLTENYPTLRVREPDFRVGMSMFVFRM</sequence>
<feature type="transmembrane region" description="Helical" evidence="8">
    <location>
        <begin position="259"/>
        <end position="280"/>
    </location>
</feature>
<evidence type="ECO:0000313" key="10">
    <source>
        <dbReference type="Proteomes" id="UP000228495"/>
    </source>
</evidence>
<dbReference type="AlphaFoldDB" id="A0A2H0BH84"/>
<comment type="caution">
    <text evidence="9">The sequence shown here is derived from an EMBL/GenBank/DDBJ whole genome shotgun (WGS) entry which is preliminary data.</text>
</comment>
<dbReference type="GO" id="GO:0009103">
    <property type="term" value="P:lipopolysaccharide biosynthetic process"/>
    <property type="evidence" value="ECO:0007669"/>
    <property type="project" value="UniProtKB-ARBA"/>
</dbReference>
<reference evidence="9 10" key="1">
    <citation type="submission" date="2017-09" db="EMBL/GenBank/DDBJ databases">
        <title>Depth-based differentiation of microbial function through sediment-hosted aquifers and enrichment of novel symbionts in the deep terrestrial subsurface.</title>
        <authorList>
            <person name="Probst A.J."/>
            <person name="Ladd B."/>
            <person name="Jarett J.K."/>
            <person name="Geller-Mcgrath D.E."/>
            <person name="Sieber C.M."/>
            <person name="Emerson J.B."/>
            <person name="Anantharaman K."/>
            <person name="Thomas B.C."/>
            <person name="Malmstrom R."/>
            <person name="Stieglmeier M."/>
            <person name="Klingl A."/>
            <person name="Woyke T."/>
            <person name="Ryan C.M."/>
            <person name="Banfield J.F."/>
        </authorList>
    </citation>
    <scope>NUCLEOTIDE SEQUENCE [LARGE SCALE GENOMIC DNA]</scope>
    <source>
        <strain evidence="9">CG22_combo_CG10-13_8_21_14_all_39_12</strain>
    </source>
</reference>
<evidence type="ECO:0000256" key="2">
    <source>
        <dbReference type="ARBA" id="ARBA00022475"/>
    </source>
</evidence>
<evidence type="ECO:0000256" key="6">
    <source>
        <dbReference type="ARBA" id="ARBA00022989"/>
    </source>
</evidence>
<evidence type="ECO:0000256" key="3">
    <source>
        <dbReference type="ARBA" id="ARBA00022676"/>
    </source>
</evidence>
<feature type="transmembrane region" description="Helical" evidence="8">
    <location>
        <begin position="292"/>
        <end position="313"/>
    </location>
</feature>
<evidence type="ECO:0000256" key="8">
    <source>
        <dbReference type="SAM" id="Phobius"/>
    </source>
</evidence>
<keyword evidence="2" id="KW-1003">Cell membrane</keyword>
<dbReference type="PANTHER" id="PTHR33908:SF11">
    <property type="entry name" value="MEMBRANE PROTEIN"/>
    <property type="match status" value="1"/>
</dbReference>
<evidence type="ECO:0000256" key="7">
    <source>
        <dbReference type="ARBA" id="ARBA00023136"/>
    </source>
</evidence>
<evidence type="ECO:0000256" key="5">
    <source>
        <dbReference type="ARBA" id="ARBA00022692"/>
    </source>
</evidence>
<feature type="transmembrane region" description="Helical" evidence="8">
    <location>
        <begin position="235"/>
        <end position="253"/>
    </location>
</feature>
<dbReference type="GO" id="GO:0005886">
    <property type="term" value="C:plasma membrane"/>
    <property type="evidence" value="ECO:0007669"/>
    <property type="project" value="UniProtKB-SubCell"/>
</dbReference>
<dbReference type="EMBL" id="PCSU01000005">
    <property type="protein sequence ID" value="PIP56929.1"/>
    <property type="molecule type" value="Genomic_DNA"/>
</dbReference>
<feature type="transmembrane region" description="Helical" evidence="8">
    <location>
        <begin position="71"/>
        <end position="90"/>
    </location>
</feature>
<evidence type="ECO:0000313" key="9">
    <source>
        <dbReference type="EMBL" id="PIP56929.1"/>
    </source>
</evidence>
<organism evidence="9 10">
    <name type="scientific">candidate division WWE3 bacterium CG22_combo_CG10-13_8_21_14_all_39_12</name>
    <dbReference type="NCBI Taxonomy" id="1975094"/>
    <lineage>
        <taxon>Bacteria</taxon>
        <taxon>Katanobacteria</taxon>
    </lineage>
</organism>
<dbReference type="InterPro" id="IPR050297">
    <property type="entry name" value="LipidA_mod_glycosyltrf_83"/>
</dbReference>
<keyword evidence="3" id="KW-0328">Glycosyltransferase</keyword>
<dbReference type="GO" id="GO:0016763">
    <property type="term" value="F:pentosyltransferase activity"/>
    <property type="evidence" value="ECO:0007669"/>
    <property type="project" value="TreeGrafter"/>
</dbReference>
<feature type="transmembrane region" description="Helical" evidence="8">
    <location>
        <begin position="102"/>
        <end position="121"/>
    </location>
</feature>
<feature type="transmembrane region" description="Helical" evidence="8">
    <location>
        <begin position="22"/>
        <end position="41"/>
    </location>
</feature>
<keyword evidence="4" id="KW-0808">Transferase</keyword>
<name>A0A2H0BH84_UNCKA</name>
<keyword evidence="5 8" id="KW-0812">Transmembrane</keyword>
<feature type="transmembrane region" description="Helical" evidence="8">
    <location>
        <begin position="48"/>
        <end position="65"/>
    </location>
</feature>
<protein>
    <submittedName>
        <fullName evidence="9">Uncharacterized protein</fullName>
    </submittedName>
</protein>
<accession>A0A2H0BH84</accession>
<keyword evidence="7 8" id="KW-0472">Membrane</keyword>
<gene>
    <name evidence="9" type="ORF">COX05_00615</name>
</gene>
<proteinExistence type="predicted"/>
<dbReference type="Proteomes" id="UP000228495">
    <property type="component" value="Unassembled WGS sequence"/>
</dbReference>
<comment type="subcellular location">
    <subcellularLocation>
        <location evidence="1">Cell membrane</location>
        <topology evidence="1">Multi-pass membrane protein</topology>
    </subcellularLocation>
</comment>
<keyword evidence="6 8" id="KW-1133">Transmembrane helix</keyword>